<evidence type="ECO:0000313" key="6">
    <source>
        <dbReference type="Proteomes" id="UP001368328"/>
    </source>
</evidence>
<keyword evidence="2 3" id="KW-0378">Hydrolase</keyword>
<dbReference type="PROSITE" id="PS00893">
    <property type="entry name" value="NUDIX_BOX"/>
    <property type="match status" value="1"/>
</dbReference>
<evidence type="ECO:0000313" key="5">
    <source>
        <dbReference type="EMBL" id="WXB87076.1"/>
    </source>
</evidence>
<dbReference type="InterPro" id="IPR015797">
    <property type="entry name" value="NUDIX_hydrolase-like_dom_sf"/>
</dbReference>
<dbReference type="CDD" id="cd04677">
    <property type="entry name" value="NUDIX_Hydrolase"/>
    <property type="match status" value="1"/>
</dbReference>
<evidence type="ECO:0000259" key="4">
    <source>
        <dbReference type="PROSITE" id="PS51462"/>
    </source>
</evidence>
<organism evidence="5 6">
    <name type="scientific">Metabacillus rhizosphaerae</name>
    <dbReference type="NCBI Taxonomy" id="3117747"/>
    <lineage>
        <taxon>Bacteria</taxon>
        <taxon>Bacillati</taxon>
        <taxon>Bacillota</taxon>
        <taxon>Bacilli</taxon>
        <taxon>Bacillales</taxon>
        <taxon>Bacillaceae</taxon>
        <taxon>Metabacillus</taxon>
    </lineage>
</organism>
<dbReference type="PRINTS" id="PR00502">
    <property type="entry name" value="NUDIXFAMILY"/>
</dbReference>
<feature type="domain" description="Nudix hydrolase" evidence="4">
    <location>
        <begin position="16"/>
        <end position="148"/>
    </location>
</feature>
<dbReference type="PROSITE" id="PS51462">
    <property type="entry name" value="NUDIX"/>
    <property type="match status" value="1"/>
</dbReference>
<dbReference type="InterPro" id="IPR020084">
    <property type="entry name" value="NUDIX_hydrolase_CS"/>
</dbReference>
<proteinExistence type="inferred from homology"/>
<dbReference type="InterPro" id="IPR020476">
    <property type="entry name" value="Nudix_hydrolase"/>
</dbReference>
<dbReference type="Pfam" id="PF00293">
    <property type="entry name" value="NUDIX"/>
    <property type="match status" value="1"/>
</dbReference>
<evidence type="ECO:0000256" key="1">
    <source>
        <dbReference type="ARBA" id="ARBA00001946"/>
    </source>
</evidence>
<dbReference type="PANTHER" id="PTHR43046">
    <property type="entry name" value="GDP-MANNOSE MANNOSYL HYDROLASE"/>
    <property type="match status" value="1"/>
</dbReference>
<dbReference type="EMBL" id="CP147403">
    <property type="protein sequence ID" value="WXB87076.1"/>
    <property type="molecule type" value="Genomic_DNA"/>
</dbReference>
<evidence type="ECO:0000256" key="3">
    <source>
        <dbReference type="RuleBase" id="RU003476"/>
    </source>
</evidence>
<reference evidence="5 6" key="1">
    <citation type="submission" date="2024-02" db="EMBL/GenBank/DDBJ databases">
        <title>Seven novel Bacillus-like species.</title>
        <authorList>
            <person name="Liu G."/>
        </authorList>
    </citation>
    <scope>NUCLEOTIDE SEQUENCE [LARGE SCALE GENOMIC DNA]</scope>
    <source>
        <strain evidence="5 6">FJAT-53654</strain>
    </source>
</reference>
<name>A0ABZ2MPG7_9BACI</name>
<comment type="similarity">
    <text evidence="3">Belongs to the Nudix hydrolase family.</text>
</comment>
<sequence length="150" mass="17083">MAGYIKEIRELIGHKPLILVGSTIIVMNDKKEILFQFRSDTKEWSLPGGAMEIGESLEQTAERELFEETGLTATSFKFIDILSGSNLYYKYPNGDEVYNVICVYLAQDTRGELAINDGESLALKYFSVKELPSQFDERAKLIIEKHYIKC</sequence>
<dbReference type="SUPFAM" id="SSF55811">
    <property type="entry name" value="Nudix"/>
    <property type="match status" value="1"/>
</dbReference>
<accession>A0ABZ2MPG7</accession>
<dbReference type="RefSeq" id="WP_338786345.1">
    <property type="nucleotide sequence ID" value="NZ_CP147403.1"/>
</dbReference>
<dbReference type="GO" id="GO:0016787">
    <property type="term" value="F:hydrolase activity"/>
    <property type="evidence" value="ECO:0007669"/>
    <property type="project" value="UniProtKB-KW"/>
</dbReference>
<dbReference type="Gene3D" id="3.90.79.10">
    <property type="entry name" value="Nucleoside Triphosphate Pyrophosphohydrolase"/>
    <property type="match status" value="1"/>
</dbReference>
<gene>
    <name evidence="5" type="ORF">WCV66_17765</name>
</gene>
<keyword evidence="6" id="KW-1185">Reference proteome</keyword>
<dbReference type="InterPro" id="IPR000086">
    <property type="entry name" value="NUDIX_hydrolase_dom"/>
</dbReference>
<protein>
    <submittedName>
        <fullName evidence="5">NUDIX hydrolase</fullName>
    </submittedName>
</protein>
<evidence type="ECO:0000256" key="2">
    <source>
        <dbReference type="ARBA" id="ARBA00022801"/>
    </source>
</evidence>
<dbReference type="PANTHER" id="PTHR43046:SF2">
    <property type="entry name" value="8-OXO-DGTP DIPHOSPHATASE-RELATED"/>
    <property type="match status" value="1"/>
</dbReference>
<dbReference type="Proteomes" id="UP001368328">
    <property type="component" value="Chromosome"/>
</dbReference>
<comment type="cofactor">
    <cofactor evidence="1">
        <name>Mg(2+)</name>
        <dbReference type="ChEBI" id="CHEBI:18420"/>
    </cofactor>
</comment>